<evidence type="ECO:0000256" key="10">
    <source>
        <dbReference type="PROSITE-ProRule" id="PRU00524"/>
    </source>
</evidence>
<dbReference type="PANTHER" id="PTHR21098:SF12">
    <property type="entry name" value="RIBOFLAVIN SYNTHASE"/>
    <property type="match status" value="1"/>
</dbReference>
<evidence type="ECO:0000256" key="5">
    <source>
        <dbReference type="ARBA" id="ARBA00013950"/>
    </source>
</evidence>
<evidence type="ECO:0000256" key="4">
    <source>
        <dbReference type="ARBA" id="ARBA00012827"/>
    </source>
</evidence>
<dbReference type="InterPro" id="IPR001783">
    <property type="entry name" value="Lumazine-bd"/>
</dbReference>
<dbReference type="PIRSF" id="PIRSF000498">
    <property type="entry name" value="Riboflavin_syn_A"/>
    <property type="match status" value="1"/>
</dbReference>
<dbReference type="CDD" id="cd00402">
    <property type="entry name" value="Riboflavin_synthase_like"/>
    <property type="match status" value="1"/>
</dbReference>
<evidence type="ECO:0000313" key="13">
    <source>
        <dbReference type="Proteomes" id="UP001374803"/>
    </source>
</evidence>
<feature type="domain" description="Lumazine-binding" evidence="11">
    <location>
        <begin position="77"/>
        <end position="173"/>
    </location>
</feature>
<dbReference type="PANTHER" id="PTHR21098">
    <property type="entry name" value="RIBOFLAVIN SYNTHASE ALPHA CHAIN"/>
    <property type="match status" value="1"/>
</dbReference>
<dbReference type="InterPro" id="IPR017938">
    <property type="entry name" value="Riboflavin_synthase-like_b-brl"/>
</dbReference>
<dbReference type="Gene3D" id="2.40.30.20">
    <property type="match status" value="2"/>
</dbReference>
<name>A0ABZ2KU69_9BACT</name>
<comment type="function">
    <text evidence="2">Catalyzes the dismutation of two molecules of 6,7-dimethyl-8-ribityllumazine, resulting in the formation of riboflavin and 5-amino-6-(D-ribitylamino)uracil.</text>
</comment>
<dbReference type="EMBL" id="CP089983">
    <property type="protein sequence ID" value="WXB02212.1"/>
    <property type="molecule type" value="Genomic_DNA"/>
</dbReference>
<dbReference type="Pfam" id="PF00677">
    <property type="entry name" value="Lum_binding"/>
    <property type="match status" value="2"/>
</dbReference>
<evidence type="ECO:0000256" key="8">
    <source>
        <dbReference type="ARBA" id="ARBA00022737"/>
    </source>
</evidence>
<comment type="pathway">
    <text evidence="3">Cofactor biosynthesis; riboflavin biosynthesis; riboflavin from 2-hydroxy-3-oxobutyl phosphate and 5-amino-6-(D-ribitylamino)uracil: step 2/2.</text>
</comment>
<evidence type="ECO:0000256" key="7">
    <source>
        <dbReference type="ARBA" id="ARBA00022679"/>
    </source>
</evidence>
<organism evidence="12 13">
    <name type="scientific">Pendulispora rubella</name>
    <dbReference type="NCBI Taxonomy" id="2741070"/>
    <lineage>
        <taxon>Bacteria</taxon>
        <taxon>Pseudomonadati</taxon>
        <taxon>Myxococcota</taxon>
        <taxon>Myxococcia</taxon>
        <taxon>Myxococcales</taxon>
        <taxon>Sorangiineae</taxon>
        <taxon>Pendulisporaceae</taxon>
        <taxon>Pendulispora</taxon>
    </lineage>
</organism>
<dbReference type="NCBIfam" id="TIGR00187">
    <property type="entry name" value="ribE"/>
    <property type="match status" value="1"/>
</dbReference>
<feature type="domain" description="Lumazine-binding" evidence="11">
    <location>
        <begin position="1"/>
        <end position="76"/>
    </location>
</feature>
<evidence type="ECO:0000256" key="1">
    <source>
        <dbReference type="ARBA" id="ARBA00000968"/>
    </source>
</evidence>
<dbReference type="Proteomes" id="UP001374803">
    <property type="component" value="Chromosome"/>
</dbReference>
<keyword evidence="13" id="KW-1185">Reference proteome</keyword>
<protein>
    <recommendedName>
        <fullName evidence="5 9">Riboflavin synthase</fullName>
        <ecNumber evidence="4 9">2.5.1.9</ecNumber>
    </recommendedName>
</protein>
<accession>A0ABZ2KU69</accession>
<feature type="repeat" description="Lumazine-binding" evidence="10">
    <location>
        <begin position="1"/>
        <end position="76"/>
    </location>
</feature>
<sequence>MDARLEIRYAPDSPFVIGESIAIDGVCLTVQTITEQGFACDASSETLARTTLGELTLPATLNIERAMPLGGRMGGHIVSGHVDATGVLLERQAVGEMSKLVFGFPANLARFIAEKGSICINGVSLTINGVGADRFDVMIIPHTAQVTSLGALQPGGRVNLEVDVLARYVLRAAEVDSVGAAEKS</sequence>
<reference evidence="12" key="1">
    <citation type="submission" date="2021-12" db="EMBL/GenBank/DDBJ databases">
        <title>Discovery of the Pendulisporaceae a myxobacterial family with distinct sporulation behavior and unique specialized metabolism.</title>
        <authorList>
            <person name="Garcia R."/>
            <person name="Popoff A."/>
            <person name="Bader C.D."/>
            <person name="Loehr J."/>
            <person name="Walesch S."/>
            <person name="Walt C."/>
            <person name="Boldt J."/>
            <person name="Bunk B."/>
            <person name="Haeckl F.J.F.P.J."/>
            <person name="Gunesch A.P."/>
            <person name="Birkelbach J."/>
            <person name="Nuebel U."/>
            <person name="Pietschmann T."/>
            <person name="Bach T."/>
            <person name="Mueller R."/>
        </authorList>
    </citation>
    <scope>NUCLEOTIDE SEQUENCE</scope>
    <source>
        <strain evidence="12">MSr11367</strain>
    </source>
</reference>
<keyword evidence="8" id="KW-0677">Repeat</keyword>
<evidence type="ECO:0000313" key="12">
    <source>
        <dbReference type="EMBL" id="WXB02212.1"/>
    </source>
</evidence>
<keyword evidence="7 12" id="KW-0808">Transferase</keyword>
<comment type="catalytic activity">
    <reaction evidence="1">
        <text>2 6,7-dimethyl-8-(1-D-ribityl)lumazine + H(+) = 5-amino-6-(D-ribitylamino)uracil + riboflavin</text>
        <dbReference type="Rhea" id="RHEA:20772"/>
        <dbReference type="ChEBI" id="CHEBI:15378"/>
        <dbReference type="ChEBI" id="CHEBI:15934"/>
        <dbReference type="ChEBI" id="CHEBI:57986"/>
        <dbReference type="ChEBI" id="CHEBI:58201"/>
        <dbReference type="EC" id="2.5.1.9"/>
    </reaction>
</comment>
<dbReference type="EC" id="2.5.1.9" evidence="4 9"/>
<evidence type="ECO:0000256" key="2">
    <source>
        <dbReference type="ARBA" id="ARBA00002803"/>
    </source>
</evidence>
<gene>
    <name evidence="12" type="ORF">LVJ94_35515</name>
</gene>
<dbReference type="SUPFAM" id="SSF63380">
    <property type="entry name" value="Riboflavin synthase domain-like"/>
    <property type="match status" value="2"/>
</dbReference>
<keyword evidence="6" id="KW-0686">Riboflavin biosynthesis</keyword>
<dbReference type="PROSITE" id="PS51177">
    <property type="entry name" value="LUMAZINE_BIND"/>
    <property type="match status" value="2"/>
</dbReference>
<proteinExistence type="predicted"/>
<evidence type="ECO:0000256" key="9">
    <source>
        <dbReference type="NCBIfam" id="TIGR00187"/>
    </source>
</evidence>
<evidence type="ECO:0000256" key="3">
    <source>
        <dbReference type="ARBA" id="ARBA00004887"/>
    </source>
</evidence>
<dbReference type="InterPro" id="IPR026017">
    <property type="entry name" value="Lumazine-bd_dom"/>
</dbReference>
<feature type="repeat" description="Lumazine-binding" evidence="10">
    <location>
        <begin position="77"/>
        <end position="173"/>
    </location>
</feature>
<dbReference type="NCBIfam" id="NF006767">
    <property type="entry name" value="PRK09289.1"/>
    <property type="match status" value="1"/>
</dbReference>
<dbReference type="InterPro" id="IPR023366">
    <property type="entry name" value="ATP_synth_asu-like_sf"/>
</dbReference>
<evidence type="ECO:0000256" key="6">
    <source>
        <dbReference type="ARBA" id="ARBA00022619"/>
    </source>
</evidence>
<evidence type="ECO:0000259" key="11">
    <source>
        <dbReference type="PROSITE" id="PS51177"/>
    </source>
</evidence>
<dbReference type="GO" id="GO:0004746">
    <property type="term" value="F:riboflavin synthase activity"/>
    <property type="evidence" value="ECO:0007669"/>
    <property type="project" value="UniProtKB-EC"/>
</dbReference>